<dbReference type="InterPro" id="IPR021475">
    <property type="entry name" value="Pants/Emi1-like"/>
</dbReference>
<accession>A0ABR2VIH7</accession>
<feature type="region of interest" description="Disordered" evidence="1">
    <location>
        <begin position="1"/>
        <end position="112"/>
    </location>
</feature>
<sequence>MGWLWASSAASKGTNDEGSNSAQAANATPASSPPEPAYGDPEIAKFMAQIQAEFGSQPSEERAPRPSSPKPSKPTTSSASVEQPKPATESPWRSLWGPAAQSDTEPTSSGVFTNKAAEPAAPLPQHPDQLDPISESLLPTTMSCRNALDAAFYCQSPGGQWNAVYREGAVKSCSDHWEDLFFCMRTRAMSGKVKEEAIREHYRKKELQKYGPGRPNSTDIWESREQKVEPGTAFRERYDPPNMSDDEWWALEIRNRRAVQETLAKEKSS</sequence>
<dbReference type="Pfam" id="PF11326">
    <property type="entry name" value="PANTS-like"/>
    <property type="match status" value="1"/>
</dbReference>
<dbReference type="PANTHER" id="PTHR28052:SF1">
    <property type="entry name" value="UPF0545 PROTEIN C22ORF39"/>
    <property type="match status" value="1"/>
</dbReference>
<evidence type="ECO:0000313" key="2">
    <source>
        <dbReference type="EMBL" id="KAK9426299.1"/>
    </source>
</evidence>
<evidence type="ECO:0000313" key="3">
    <source>
        <dbReference type="Proteomes" id="UP001408356"/>
    </source>
</evidence>
<evidence type="ECO:0000256" key="1">
    <source>
        <dbReference type="SAM" id="MobiDB-lite"/>
    </source>
</evidence>
<dbReference type="Proteomes" id="UP001408356">
    <property type="component" value="Unassembled WGS sequence"/>
</dbReference>
<name>A0ABR2VIH7_9PEZI</name>
<comment type="caution">
    <text evidence="2">The sequence shown here is derived from an EMBL/GenBank/DDBJ whole genome shotgun (WGS) entry which is preliminary data.</text>
</comment>
<feature type="region of interest" description="Disordered" evidence="1">
    <location>
        <begin position="208"/>
        <end position="239"/>
    </location>
</feature>
<feature type="compositionally biased region" description="Polar residues" evidence="1">
    <location>
        <begin position="8"/>
        <end position="30"/>
    </location>
</feature>
<protein>
    <submittedName>
        <fullName evidence="2">Early meiotic induction protein 1</fullName>
    </submittedName>
</protein>
<dbReference type="EMBL" id="JARVKF010000002">
    <property type="protein sequence ID" value="KAK9426299.1"/>
    <property type="molecule type" value="Genomic_DNA"/>
</dbReference>
<organism evidence="2 3">
    <name type="scientific">Seiridium unicorne</name>
    <dbReference type="NCBI Taxonomy" id="138068"/>
    <lineage>
        <taxon>Eukaryota</taxon>
        <taxon>Fungi</taxon>
        <taxon>Dikarya</taxon>
        <taxon>Ascomycota</taxon>
        <taxon>Pezizomycotina</taxon>
        <taxon>Sordariomycetes</taxon>
        <taxon>Xylariomycetidae</taxon>
        <taxon>Amphisphaeriales</taxon>
        <taxon>Sporocadaceae</taxon>
        <taxon>Seiridium</taxon>
    </lineage>
</organism>
<reference evidence="2 3" key="1">
    <citation type="journal article" date="2024" name="J. Plant Pathol.">
        <title>Sequence and assembly of the genome of Seiridium unicorne, isolate CBS 538.82, causal agent of cypress canker disease.</title>
        <authorList>
            <person name="Scali E."/>
            <person name="Rocca G.D."/>
            <person name="Danti R."/>
            <person name="Garbelotto M."/>
            <person name="Barberini S."/>
            <person name="Baroncelli R."/>
            <person name="Emiliani G."/>
        </authorList>
    </citation>
    <scope>NUCLEOTIDE SEQUENCE [LARGE SCALE GENOMIC DNA]</scope>
    <source>
        <strain evidence="2 3">BM-138-508</strain>
    </source>
</reference>
<keyword evidence="3" id="KW-1185">Reference proteome</keyword>
<feature type="compositionally biased region" description="Basic and acidic residues" evidence="1">
    <location>
        <begin position="221"/>
        <end position="239"/>
    </location>
</feature>
<feature type="compositionally biased region" description="Polar residues" evidence="1">
    <location>
        <begin position="101"/>
        <end position="112"/>
    </location>
</feature>
<proteinExistence type="predicted"/>
<dbReference type="PANTHER" id="PTHR28052">
    <property type="entry name" value="UPF0545 PROTEIN C22ORF39"/>
    <property type="match status" value="1"/>
</dbReference>
<gene>
    <name evidence="2" type="ORF">SUNI508_02740</name>
</gene>